<name>A0AA96V4R5_9EURY</name>
<accession>A0AA96V4R5</accession>
<keyword evidence="1" id="KW-0472">Membrane</keyword>
<feature type="transmembrane region" description="Helical" evidence="1">
    <location>
        <begin position="503"/>
        <end position="536"/>
    </location>
</feature>
<feature type="transmembrane region" description="Helical" evidence="1">
    <location>
        <begin position="440"/>
        <end position="463"/>
    </location>
</feature>
<proteinExistence type="predicted"/>
<gene>
    <name evidence="3" type="ORF">MsAc7_17610</name>
</gene>
<evidence type="ECO:0000313" key="3">
    <source>
        <dbReference type="EMBL" id="WNY26188.1"/>
    </source>
</evidence>
<dbReference type="AlphaFoldDB" id="A0AA96V4R5"/>
<dbReference type="Pfam" id="PF20155">
    <property type="entry name" value="TMP_3"/>
    <property type="match status" value="1"/>
</dbReference>
<dbReference type="GeneID" id="89230855"/>
<evidence type="ECO:0000313" key="4">
    <source>
        <dbReference type="Proteomes" id="UP001303587"/>
    </source>
</evidence>
<feature type="transmembrane region" description="Helical" evidence="1">
    <location>
        <begin position="542"/>
        <end position="561"/>
    </location>
</feature>
<keyword evidence="1" id="KW-1133">Transmembrane helix</keyword>
<dbReference type="RefSeq" id="WP_338102518.1">
    <property type="nucleotide sequence ID" value="NZ_CP131060.1"/>
</dbReference>
<dbReference type="InterPro" id="IPR013491">
    <property type="entry name" value="Tape_meas_N"/>
</dbReference>
<sequence length="765" mass="83693">MGTIETSIVMNDYVSNTIAGILRTVDMAIRSFEMADAATNKMAEAAVRSAHDYDLVTQSIDNTAAALEAVESAAGAVELNNLVADTAQAAQNVNDLANNAQKTVGLNQRMAEMFQRVKGGINESARAQSQLNDQIRRGEQDANNLIGTVKRLAVTLGSIYTLKQSLALSDYIVGSNVRLGLINDGNQSVRELQDMIYNSANSARAGYSQTIEYVFDLGINAGNQFETNSEMIGFIEILSKQFDLAEASASEADMAMRTLTQAMANGQLQGEFKSIAKNAPLLANALEESLGVSREQLKEMATEGRITAEMIKSAVFSIEDSLNAQLANNPKKWSDYWKTFKNDALHSFQRVSSQLSYLANTDAIKKMVQTTTDMVDRLLNQIAHGIQNITAIAETLSQKAGFDQFISDVTAGISLVTELVLISFDLIGRGAMWVADNWEWLRYVVFGVAGAFLVYKTAALGVWAVQKTLAIGTTMLTILKSIDTTVTYALATAEEREAMAAGIAALSNLLLAGSIYLILGAIILIIAIIYAVVYAFNKWTDSTVSATGIIAGAINVMVTAITNNIKYLYNIFQSFAEFFENVFKHPVYSVQRLFVNLFLNIFDYILSFDPTGMLQKTFGGMRDMIENNMNTMMPDDYIVRTRAEYANVADSYNSGYAWGQGAEESLMMAMDGQMLALNAEEQVSLLNNINKNTASSANSLKLDDNTHAKLREFAKNEFVNRFTTAEIVIQMENNNTFNNQTDVDGFMSALTAAVKESVDTTKEGV</sequence>
<protein>
    <recommendedName>
        <fullName evidence="2">Tape measure protein N-terminal domain-containing protein</fullName>
    </recommendedName>
</protein>
<reference evidence="3 4" key="1">
    <citation type="submission" date="2023-07" db="EMBL/GenBank/DDBJ databases">
        <title>Closed genoem sequence of Methanosarcinaceae archaeon Ac7.</title>
        <authorList>
            <person name="Poehlein A."/>
            <person name="Protasov E."/>
            <person name="Platt K."/>
            <person name="Reeh H."/>
            <person name="Daniel R."/>
            <person name="Brune A."/>
        </authorList>
    </citation>
    <scope>NUCLEOTIDE SEQUENCE [LARGE SCALE GENOMIC DNA]</scope>
    <source>
        <strain evidence="3 4">Ac7</strain>
    </source>
</reference>
<keyword evidence="4" id="KW-1185">Reference proteome</keyword>
<evidence type="ECO:0000256" key="1">
    <source>
        <dbReference type="SAM" id="Phobius"/>
    </source>
</evidence>
<dbReference type="NCBIfam" id="TIGR02675">
    <property type="entry name" value="tape_meas_nterm"/>
    <property type="match status" value="1"/>
</dbReference>
<evidence type="ECO:0000259" key="2">
    <source>
        <dbReference type="Pfam" id="PF20155"/>
    </source>
</evidence>
<keyword evidence="1" id="KW-0812">Transmembrane</keyword>
<feature type="transmembrane region" description="Helical" evidence="1">
    <location>
        <begin position="409"/>
        <end position="428"/>
    </location>
</feature>
<feature type="domain" description="Tape measure protein N-terminal" evidence="2">
    <location>
        <begin position="167"/>
        <end position="344"/>
    </location>
</feature>
<dbReference type="EMBL" id="CP131060">
    <property type="protein sequence ID" value="WNY26188.1"/>
    <property type="molecule type" value="Genomic_DNA"/>
</dbReference>
<dbReference type="Proteomes" id="UP001303587">
    <property type="component" value="Chromosome"/>
</dbReference>
<organism evidence="3 4">
    <name type="scientific">Methanolapillus millepedarum</name>
    <dbReference type="NCBI Taxonomy" id="3028296"/>
    <lineage>
        <taxon>Archaea</taxon>
        <taxon>Methanobacteriati</taxon>
        <taxon>Methanobacteriota</taxon>
        <taxon>Stenosarchaea group</taxon>
        <taxon>Methanomicrobia</taxon>
        <taxon>Methanosarcinales</taxon>
        <taxon>Methanosarcinaceae</taxon>
        <taxon>Methanolapillus</taxon>
    </lineage>
</organism>